<gene>
    <name evidence="1" type="ORF">EYF80_018497</name>
</gene>
<evidence type="ECO:0000313" key="1">
    <source>
        <dbReference type="EMBL" id="TNN71295.1"/>
    </source>
</evidence>
<name>A0A4Z2I1A0_9TELE</name>
<comment type="caution">
    <text evidence="1">The sequence shown here is derived from an EMBL/GenBank/DDBJ whole genome shotgun (WGS) entry which is preliminary data.</text>
</comment>
<dbReference type="EMBL" id="SRLO01000152">
    <property type="protein sequence ID" value="TNN71295.1"/>
    <property type="molecule type" value="Genomic_DNA"/>
</dbReference>
<organism evidence="1 2">
    <name type="scientific">Liparis tanakae</name>
    <name type="common">Tanaka's snailfish</name>
    <dbReference type="NCBI Taxonomy" id="230148"/>
    <lineage>
        <taxon>Eukaryota</taxon>
        <taxon>Metazoa</taxon>
        <taxon>Chordata</taxon>
        <taxon>Craniata</taxon>
        <taxon>Vertebrata</taxon>
        <taxon>Euteleostomi</taxon>
        <taxon>Actinopterygii</taxon>
        <taxon>Neopterygii</taxon>
        <taxon>Teleostei</taxon>
        <taxon>Neoteleostei</taxon>
        <taxon>Acanthomorphata</taxon>
        <taxon>Eupercaria</taxon>
        <taxon>Perciformes</taxon>
        <taxon>Cottioidei</taxon>
        <taxon>Cottales</taxon>
        <taxon>Liparidae</taxon>
        <taxon>Liparis</taxon>
    </lineage>
</organism>
<accession>A0A4Z2I1A0</accession>
<reference evidence="1 2" key="1">
    <citation type="submission" date="2019-03" db="EMBL/GenBank/DDBJ databases">
        <title>First draft genome of Liparis tanakae, snailfish: a comprehensive survey of snailfish specific genes.</title>
        <authorList>
            <person name="Kim W."/>
            <person name="Song I."/>
            <person name="Jeong J.-H."/>
            <person name="Kim D."/>
            <person name="Kim S."/>
            <person name="Ryu S."/>
            <person name="Song J.Y."/>
            <person name="Lee S.K."/>
        </authorList>
    </citation>
    <scope>NUCLEOTIDE SEQUENCE [LARGE SCALE GENOMIC DNA]</scope>
    <source>
        <tissue evidence="1">Muscle</tissue>
    </source>
</reference>
<keyword evidence="2" id="KW-1185">Reference proteome</keyword>
<sequence>MKRNEIRLIITALIHPDSEADSHVATRITAVKCRNHIRVKLQNPVIGFGRNFVSPLNFILLLVANSFSSRRDV</sequence>
<dbReference type="Proteomes" id="UP000314294">
    <property type="component" value="Unassembled WGS sequence"/>
</dbReference>
<protein>
    <submittedName>
        <fullName evidence="1">Uncharacterized protein</fullName>
    </submittedName>
</protein>
<evidence type="ECO:0000313" key="2">
    <source>
        <dbReference type="Proteomes" id="UP000314294"/>
    </source>
</evidence>
<dbReference type="AlphaFoldDB" id="A0A4Z2I1A0"/>
<proteinExistence type="predicted"/>